<dbReference type="EC" id="2.1.1.63" evidence="3"/>
<dbReference type="CDD" id="cd06445">
    <property type="entry name" value="ATase"/>
    <property type="match status" value="1"/>
</dbReference>
<reference evidence="3 5" key="1">
    <citation type="submission" date="2015-11" db="EMBL/GenBank/DDBJ databases">
        <title>Genomic analysis of 38 Legionella species identifies large and diverse effector repertoires.</title>
        <authorList>
            <person name="Burstein D."/>
            <person name="Amaro F."/>
            <person name="Zusman T."/>
            <person name="Lifshitz Z."/>
            <person name="Cohen O."/>
            <person name="Gilbert J.A."/>
            <person name="Pupko T."/>
            <person name="Shuman H.A."/>
            <person name="Segal G."/>
        </authorList>
    </citation>
    <scope>NUCLEOTIDE SEQUENCE [LARGE SCALE GENOMIC DNA]</scope>
    <source>
        <strain evidence="3 5">WO-44C</strain>
    </source>
</reference>
<accession>A0A0W0TM18</accession>
<dbReference type="InterPro" id="IPR036217">
    <property type="entry name" value="MethylDNA_cys_MeTrfase_DNAb"/>
</dbReference>
<evidence type="ECO:0000313" key="3">
    <source>
        <dbReference type="EMBL" id="KTC96652.1"/>
    </source>
</evidence>
<reference evidence="4 6" key="2">
    <citation type="submission" date="2018-06" db="EMBL/GenBank/DDBJ databases">
        <authorList>
            <consortium name="Pathogen Informatics"/>
            <person name="Doyle S."/>
        </authorList>
    </citation>
    <scope>NUCLEOTIDE SEQUENCE [LARGE SCALE GENOMIC DNA]</scope>
    <source>
        <strain evidence="4 6">NCTC12022</strain>
    </source>
</reference>
<dbReference type="PATRIC" id="fig|453.4.peg.1720"/>
<evidence type="ECO:0000259" key="2">
    <source>
        <dbReference type="Pfam" id="PF01035"/>
    </source>
</evidence>
<dbReference type="STRING" id="453.Lfee_1564"/>
<dbReference type="GO" id="GO:0032259">
    <property type="term" value="P:methylation"/>
    <property type="evidence" value="ECO:0007669"/>
    <property type="project" value="UniProtKB-KW"/>
</dbReference>
<keyword evidence="1" id="KW-0227">DNA damage</keyword>
<keyword evidence="3" id="KW-0808">Transferase</keyword>
<gene>
    <name evidence="3" type="primary">ogt</name>
    <name evidence="3" type="ORF">Lfee_1564</name>
    <name evidence="4" type="ORF">NCTC12022_01416</name>
</gene>
<keyword evidence="5" id="KW-1185">Reference proteome</keyword>
<sequence>MGLFVDLFRLGRDPTYGLACRMNTQTEFSQEVLKLIKSIPRGKVVTYGDIARLAGRPRGARGVGWLLHSCTISHNLPWQRVLKSGGALPFPGGSPHFLLQKELLEKEGIVISNGYVDLKKYSWDGEP</sequence>
<dbReference type="SUPFAM" id="SSF46767">
    <property type="entry name" value="Methylated DNA-protein cysteine methyltransferase, C-terminal domain"/>
    <property type="match status" value="1"/>
</dbReference>
<evidence type="ECO:0000313" key="4">
    <source>
        <dbReference type="EMBL" id="SPX60684.1"/>
    </source>
</evidence>
<dbReference type="Gene3D" id="1.10.10.10">
    <property type="entry name" value="Winged helix-like DNA-binding domain superfamily/Winged helix DNA-binding domain"/>
    <property type="match status" value="1"/>
</dbReference>
<dbReference type="GO" id="GO:0003908">
    <property type="term" value="F:methylated-DNA-[protein]-cysteine S-methyltransferase activity"/>
    <property type="evidence" value="ECO:0007669"/>
    <property type="project" value="UniProtKB-EC"/>
</dbReference>
<organism evidence="3 5">
    <name type="scientific">Legionella feeleii</name>
    <dbReference type="NCBI Taxonomy" id="453"/>
    <lineage>
        <taxon>Bacteria</taxon>
        <taxon>Pseudomonadati</taxon>
        <taxon>Pseudomonadota</taxon>
        <taxon>Gammaproteobacteria</taxon>
        <taxon>Legionellales</taxon>
        <taxon>Legionellaceae</taxon>
        <taxon>Legionella</taxon>
    </lineage>
</organism>
<name>A0A0W0TM18_9GAMM</name>
<dbReference type="AlphaFoldDB" id="A0A0W0TM18"/>
<evidence type="ECO:0000313" key="5">
    <source>
        <dbReference type="Proteomes" id="UP000054698"/>
    </source>
</evidence>
<dbReference type="EMBL" id="UASS01000011">
    <property type="protein sequence ID" value="SPX60684.1"/>
    <property type="molecule type" value="Genomic_DNA"/>
</dbReference>
<evidence type="ECO:0000313" key="6">
    <source>
        <dbReference type="Proteomes" id="UP000251942"/>
    </source>
</evidence>
<evidence type="ECO:0000256" key="1">
    <source>
        <dbReference type="ARBA" id="ARBA00022763"/>
    </source>
</evidence>
<keyword evidence="3" id="KW-0489">Methyltransferase</keyword>
<dbReference type="Pfam" id="PF01035">
    <property type="entry name" value="DNA_binding_1"/>
    <property type="match status" value="1"/>
</dbReference>
<dbReference type="EMBL" id="LNYB01000080">
    <property type="protein sequence ID" value="KTC96652.1"/>
    <property type="molecule type" value="Genomic_DNA"/>
</dbReference>
<dbReference type="PANTHER" id="PTHR42942">
    <property type="entry name" value="6-O-METHYLGUANINE DNA METHYLTRANSFERASE"/>
    <property type="match status" value="1"/>
</dbReference>
<dbReference type="GO" id="GO:0006281">
    <property type="term" value="P:DNA repair"/>
    <property type="evidence" value="ECO:0007669"/>
    <property type="project" value="InterPro"/>
</dbReference>
<dbReference type="InterPro" id="IPR014048">
    <property type="entry name" value="MethylDNA_cys_MeTrfase_DNA-bd"/>
</dbReference>
<dbReference type="PANTHER" id="PTHR42942:SF1">
    <property type="entry name" value="ALKYLTRANSFERASE-LIKE PROTEIN 1"/>
    <property type="match status" value="1"/>
</dbReference>
<proteinExistence type="predicted"/>
<dbReference type="Proteomes" id="UP000251942">
    <property type="component" value="Unassembled WGS sequence"/>
</dbReference>
<protein>
    <submittedName>
        <fullName evidence="3">Methylated-DNA--protein-cysteine methyltransferase</fullName>
        <ecNumber evidence="3">2.1.1.63</ecNumber>
    </submittedName>
</protein>
<dbReference type="InterPro" id="IPR052520">
    <property type="entry name" value="ATL_DNA_repair"/>
</dbReference>
<feature type="domain" description="Methylated-DNA-[protein]-cysteine S-methyltransferase DNA binding" evidence="2">
    <location>
        <begin position="27"/>
        <end position="109"/>
    </location>
</feature>
<dbReference type="InterPro" id="IPR036388">
    <property type="entry name" value="WH-like_DNA-bd_sf"/>
</dbReference>
<dbReference type="Proteomes" id="UP000054698">
    <property type="component" value="Unassembled WGS sequence"/>
</dbReference>